<proteinExistence type="predicted"/>
<reference evidence="3 4" key="1">
    <citation type="submission" date="2024-08" db="EMBL/GenBank/DDBJ databases">
        <title>Tateyamaria sp. nov., isolated from marine algae.</title>
        <authorList>
            <person name="Choi B.J."/>
            <person name="Kim J.M."/>
            <person name="Lee J.K."/>
            <person name="Choi D.G."/>
            <person name="Bayburt H."/>
            <person name="Baek J.H."/>
            <person name="Han D.M."/>
            <person name="Jeon C.O."/>
        </authorList>
    </citation>
    <scope>NUCLEOTIDE SEQUENCE [LARGE SCALE GENOMIC DNA]</scope>
    <source>
        <strain evidence="3 4">KMU-156</strain>
    </source>
</reference>
<feature type="transmembrane region" description="Helical" evidence="2">
    <location>
        <begin position="43"/>
        <end position="63"/>
    </location>
</feature>
<comment type="caution">
    <text evidence="3">The sequence shown here is derived from an EMBL/GenBank/DDBJ whole genome shotgun (WGS) entry which is preliminary data.</text>
</comment>
<evidence type="ECO:0000256" key="2">
    <source>
        <dbReference type="SAM" id="Phobius"/>
    </source>
</evidence>
<keyword evidence="2" id="KW-1133">Transmembrane helix</keyword>
<keyword evidence="4" id="KW-1185">Reference proteome</keyword>
<feature type="region of interest" description="Disordered" evidence="1">
    <location>
        <begin position="13"/>
        <end position="36"/>
    </location>
</feature>
<gene>
    <name evidence="3" type="ORF">ACERZ8_17725</name>
</gene>
<sequence>MAGNTEFEQRLARIRASEATNAPRSEVPKTPTLRPASRPAMRWHLLSAVLGLALMAGAVGYVWDDIAMLFPKSDNGRQVSFLESALHDTMSEDEIERMNSDPDLEGMTRMQKMILSH</sequence>
<evidence type="ECO:0000313" key="4">
    <source>
        <dbReference type="Proteomes" id="UP001627408"/>
    </source>
</evidence>
<evidence type="ECO:0000256" key="1">
    <source>
        <dbReference type="SAM" id="MobiDB-lite"/>
    </source>
</evidence>
<keyword evidence="2" id="KW-0472">Membrane</keyword>
<dbReference type="EMBL" id="JBHDIY010000002">
    <property type="protein sequence ID" value="MFL4471622.1"/>
    <property type="molecule type" value="Genomic_DNA"/>
</dbReference>
<name>A0ABW8UXF5_9RHOB</name>
<keyword evidence="2" id="KW-0812">Transmembrane</keyword>
<dbReference type="Proteomes" id="UP001627408">
    <property type="component" value="Unassembled WGS sequence"/>
</dbReference>
<accession>A0ABW8UXF5</accession>
<dbReference type="RefSeq" id="WP_407593463.1">
    <property type="nucleotide sequence ID" value="NZ_JBHDIY010000002.1"/>
</dbReference>
<evidence type="ECO:0000313" key="3">
    <source>
        <dbReference type="EMBL" id="MFL4471622.1"/>
    </source>
</evidence>
<protein>
    <submittedName>
        <fullName evidence="3">Uncharacterized protein</fullName>
    </submittedName>
</protein>
<organism evidence="3 4">
    <name type="scientific">Tateyamaria armeniaca</name>
    <dbReference type="NCBI Taxonomy" id="2518930"/>
    <lineage>
        <taxon>Bacteria</taxon>
        <taxon>Pseudomonadati</taxon>
        <taxon>Pseudomonadota</taxon>
        <taxon>Alphaproteobacteria</taxon>
        <taxon>Rhodobacterales</taxon>
        <taxon>Roseobacteraceae</taxon>
        <taxon>Tateyamaria</taxon>
    </lineage>
</organism>